<sequence>MVRDSTIVQPTVDTQAIDVAGMKLPMASLGIQDMSRSHDMLQQGLTESQQHEIPHLAAGITEECDVDHSTTESERPQDTNEQLAAVEDTKVGEHLSLASSPDMEPNTEGDVDDTEMILQQVIQVIEDAVGDEETTHVLESETRMATSYPISSCSPPFRGNSQNNAA</sequence>
<evidence type="ECO:0000313" key="3">
    <source>
        <dbReference type="Proteomes" id="UP001166286"/>
    </source>
</evidence>
<keyword evidence="3" id="KW-1185">Reference proteome</keyword>
<protein>
    <submittedName>
        <fullName evidence="2">Uncharacterized protein</fullName>
    </submittedName>
</protein>
<proteinExistence type="predicted"/>
<gene>
    <name evidence="2" type="ORF">JMJ35_006824</name>
</gene>
<name>A0AA39QW83_9LECA</name>
<dbReference type="Proteomes" id="UP001166286">
    <property type="component" value="Unassembled WGS sequence"/>
</dbReference>
<evidence type="ECO:0000256" key="1">
    <source>
        <dbReference type="SAM" id="MobiDB-lite"/>
    </source>
</evidence>
<accession>A0AA39QW83</accession>
<organism evidence="2 3">
    <name type="scientific">Cladonia borealis</name>
    <dbReference type="NCBI Taxonomy" id="184061"/>
    <lineage>
        <taxon>Eukaryota</taxon>
        <taxon>Fungi</taxon>
        <taxon>Dikarya</taxon>
        <taxon>Ascomycota</taxon>
        <taxon>Pezizomycotina</taxon>
        <taxon>Lecanoromycetes</taxon>
        <taxon>OSLEUM clade</taxon>
        <taxon>Lecanoromycetidae</taxon>
        <taxon>Lecanorales</taxon>
        <taxon>Lecanorineae</taxon>
        <taxon>Cladoniaceae</taxon>
        <taxon>Cladonia</taxon>
    </lineage>
</organism>
<feature type="region of interest" description="Disordered" evidence="1">
    <location>
        <begin position="147"/>
        <end position="166"/>
    </location>
</feature>
<dbReference type="AlphaFoldDB" id="A0AA39QW83"/>
<comment type="caution">
    <text evidence="2">The sequence shown here is derived from an EMBL/GenBank/DDBJ whole genome shotgun (WGS) entry which is preliminary data.</text>
</comment>
<dbReference type="EMBL" id="JAFEKC020000015">
    <property type="protein sequence ID" value="KAK0510392.1"/>
    <property type="molecule type" value="Genomic_DNA"/>
</dbReference>
<evidence type="ECO:0000313" key="2">
    <source>
        <dbReference type="EMBL" id="KAK0510392.1"/>
    </source>
</evidence>
<reference evidence="2" key="1">
    <citation type="submission" date="2023-03" db="EMBL/GenBank/DDBJ databases">
        <title>Complete genome of Cladonia borealis.</title>
        <authorList>
            <person name="Park H."/>
        </authorList>
    </citation>
    <scope>NUCLEOTIDE SEQUENCE</scope>
    <source>
        <strain evidence="2">ANT050790</strain>
    </source>
</reference>